<dbReference type="EMBL" id="CP031001">
    <property type="protein sequence ID" value="QHN77485.1"/>
    <property type="molecule type" value="Genomic_DNA"/>
</dbReference>
<evidence type="ECO:0000313" key="2">
    <source>
        <dbReference type="EMBL" id="QHN77485.1"/>
    </source>
</evidence>
<feature type="region of interest" description="Disordered" evidence="1">
    <location>
        <begin position="1"/>
        <end position="66"/>
    </location>
</feature>
<sequence length="126" mass="13836">MATLSSITPLPSSLQPPQREAAVQSPDSSPNSSQPHRSRRRMSVQSPPPSQLRASKATAQRLSSHHRLSFENRIHCRQSGLLPPSRSHFLPVPALFYTTTSATVPSHFHTLASSALFHPSRIQLLA</sequence>
<organism evidence="2 3">
    <name type="scientific">Arachis hypogaea</name>
    <name type="common">Peanut</name>
    <dbReference type="NCBI Taxonomy" id="3818"/>
    <lineage>
        <taxon>Eukaryota</taxon>
        <taxon>Viridiplantae</taxon>
        <taxon>Streptophyta</taxon>
        <taxon>Embryophyta</taxon>
        <taxon>Tracheophyta</taxon>
        <taxon>Spermatophyta</taxon>
        <taxon>Magnoliopsida</taxon>
        <taxon>eudicotyledons</taxon>
        <taxon>Gunneridae</taxon>
        <taxon>Pentapetalae</taxon>
        <taxon>rosids</taxon>
        <taxon>fabids</taxon>
        <taxon>Fabales</taxon>
        <taxon>Fabaceae</taxon>
        <taxon>Papilionoideae</taxon>
        <taxon>50 kb inversion clade</taxon>
        <taxon>dalbergioids sensu lato</taxon>
        <taxon>Dalbergieae</taxon>
        <taxon>Pterocarpus clade</taxon>
        <taxon>Arachis</taxon>
    </lineage>
</organism>
<dbReference type="AlphaFoldDB" id="A0A6B9V8W9"/>
<gene>
    <name evidence="2" type="ORF">DS421_19g653090</name>
</gene>
<proteinExistence type="predicted"/>
<accession>A0A6B9V8W9</accession>
<dbReference type="Proteomes" id="UP000464620">
    <property type="component" value="Chromosome B09"/>
</dbReference>
<reference evidence="2 3" key="1">
    <citation type="submission" date="2020-01" db="EMBL/GenBank/DDBJ databases">
        <title>Genome sequence of Arachis hypogaea, cultivar Shitouqi.</title>
        <authorList>
            <person name="Zhuang W."/>
            <person name="Chen H."/>
            <person name="Varshney R."/>
            <person name="Wang D."/>
            <person name="Ming R."/>
        </authorList>
    </citation>
    <scope>NUCLEOTIDE SEQUENCE [LARGE SCALE GENOMIC DNA]</scope>
    <source>
        <tissue evidence="2">Young leaf</tissue>
    </source>
</reference>
<name>A0A6B9V8W9_ARAHY</name>
<protein>
    <submittedName>
        <fullName evidence="2">Uncharacterized protein</fullName>
    </submittedName>
</protein>
<feature type="compositionally biased region" description="Low complexity" evidence="1">
    <location>
        <begin position="1"/>
        <end position="35"/>
    </location>
</feature>
<evidence type="ECO:0000256" key="1">
    <source>
        <dbReference type="SAM" id="MobiDB-lite"/>
    </source>
</evidence>
<evidence type="ECO:0000313" key="3">
    <source>
        <dbReference type="Proteomes" id="UP000464620"/>
    </source>
</evidence>